<dbReference type="Pfam" id="PF00884">
    <property type="entry name" value="Sulfatase"/>
    <property type="match status" value="1"/>
</dbReference>
<dbReference type="PANTHER" id="PTHR42693">
    <property type="entry name" value="ARYLSULFATASE FAMILY MEMBER"/>
    <property type="match status" value="1"/>
</dbReference>
<evidence type="ECO:0000259" key="6">
    <source>
        <dbReference type="Pfam" id="PF00884"/>
    </source>
</evidence>
<dbReference type="Gene3D" id="3.40.720.10">
    <property type="entry name" value="Alkaline Phosphatase, subunit A"/>
    <property type="match status" value="1"/>
</dbReference>
<keyword evidence="4" id="KW-0106">Calcium</keyword>
<keyword evidence="3 7" id="KW-0378">Hydrolase</keyword>
<protein>
    <submittedName>
        <fullName evidence="7">Arylsulfatase</fullName>
        <ecNumber evidence="7">3.1.6.1</ecNumber>
    </submittedName>
</protein>
<comment type="caution">
    <text evidence="7">The sequence shown here is derived from an EMBL/GenBank/DDBJ whole genome shotgun (WGS) entry which is preliminary data.</text>
</comment>
<organism evidence="7 8">
    <name type="scientific">Rubinisphaera italica</name>
    <dbReference type="NCBI Taxonomy" id="2527969"/>
    <lineage>
        <taxon>Bacteria</taxon>
        <taxon>Pseudomonadati</taxon>
        <taxon>Planctomycetota</taxon>
        <taxon>Planctomycetia</taxon>
        <taxon>Planctomycetales</taxon>
        <taxon>Planctomycetaceae</taxon>
        <taxon>Rubinisphaera</taxon>
    </lineage>
</organism>
<keyword evidence="2" id="KW-0479">Metal-binding</keyword>
<reference evidence="7 8" key="1">
    <citation type="submission" date="2019-02" db="EMBL/GenBank/DDBJ databases">
        <title>Deep-cultivation of Planctomycetes and their phenomic and genomic characterization uncovers novel biology.</title>
        <authorList>
            <person name="Wiegand S."/>
            <person name="Jogler M."/>
            <person name="Boedeker C."/>
            <person name="Pinto D."/>
            <person name="Vollmers J."/>
            <person name="Rivas-Marin E."/>
            <person name="Kohn T."/>
            <person name="Peeters S.H."/>
            <person name="Heuer A."/>
            <person name="Rast P."/>
            <person name="Oberbeckmann S."/>
            <person name="Bunk B."/>
            <person name="Jeske O."/>
            <person name="Meyerdierks A."/>
            <person name="Storesund J.E."/>
            <person name="Kallscheuer N."/>
            <person name="Luecker S."/>
            <person name="Lage O.M."/>
            <person name="Pohl T."/>
            <person name="Merkel B.J."/>
            <person name="Hornburger P."/>
            <person name="Mueller R.-W."/>
            <person name="Bruemmer F."/>
            <person name="Labrenz M."/>
            <person name="Spormann A.M."/>
            <person name="Op Den Camp H."/>
            <person name="Overmann J."/>
            <person name="Amann R."/>
            <person name="Jetten M.S.M."/>
            <person name="Mascher T."/>
            <person name="Medema M.H."/>
            <person name="Devos D.P."/>
            <person name="Kaster A.-K."/>
            <person name="Ovreas L."/>
            <person name="Rohde M."/>
            <person name="Galperin M.Y."/>
            <person name="Jogler C."/>
        </authorList>
    </citation>
    <scope>NUCLEOTIDE SEQUENCE [LARGE SCALE GENOMIC DNA]</scope>
    <source>
        <strain evidence="7 8">Pan54</strain>
    </source>
</reference>
<evidence type="ECO:0000313" key="7">
    <source>
        <dbReference type="EMBL" id="TWT63851.1"/>
    </source>
</evidence>
<dbReference type="Proteomes" id="UP000316095">
    <property type="component" value="Unassembled WGS sequence"/>
</dbReference>
<feature type="region of interest" description="Disordered" evidence="5">
    <location>
        <begin position="442"/>
        <end position="464"/>
    </location>
</feature>
<accession>A0A5C5XMZ6</accession>
<evidence type="ECO:0000256" key="5">
    <source>
        <dbReference type="SAM" id="MobiDB-lite"/>
    </source>
</evidence>
<gene>
    <name evidence="7" type="ORF">Pan54_46100</name>
</gene>
<dbReference type="PANTHER" id="PTHR42693:SF53">
    <property type="entry name" value="ENDO-4-O-SULFATASE"/>
    <property type="match status" value="1"/>
</dbReference>
<evidence type="ECO:0000256" key="4">
    <source>
        <dbReference type="ARBA" id="ARBA00022837"/>
    </source>
</evidence>
<dbReference type="EMBL" id="SJPG01000001">
    <property type="protein sequence ID" value="TWT63851.1"/>
    <property type="molecule type" value="Genomic_DNA"/>
</dbReference>
<feature type="domain" description="Sulfatase N-terminal" evidence="6">
    <location>
        <begin position="29"/>
        <end position="300"/>
    </location>
</feature>
<dbReference type="EC" id="3.1.6.1" evidence="7"/>
<dbReference type="GO" id="GO:0004065">
    <property type="term" value="F:arylsulfatase activity"/>
    <property type="evidence" value="ECO:0007669"/>
    <property type="project" value="UniProtKB-EC"/>
</dbReference>
<dbReference type="PROSITE" id="PS00523">
    <property type="entry name" value="SULFATASE_1"/>
    <property type="match status" value="1"/>
</dbReference>
<dbReference type="AlphaFoldDB" id="A0A5C5XMZ6"/>
<dbReference type="GO" id="GO:0046872">
    <property type="term" value="F:metal ion binding"/>
    <property type="evidence" value="ECO:0007669"/>
    <property type="project" value="UniProtKB-KW"/>
</dbReference>
<proteinExistence type="inferred from homology"/>
<dbReference type="InterPro" id="IPR000917">
    <property type="entry name" value="Sulfatase_N"/>
</dbReference>
<name>A0A5C5XMZ6_9PLAN</name>
<dbReference type="OrthoDB" id="9762324at2"/>
<sequence>MRIPFLLLLTLFSGAIHFENPLQASEAGPNIILFIADDMAWNDCGAYGHPHIQTPNLDQLASQGMRFDNAYLTCSSCSPSRSSIITGRYPHATNGAHQLHNDLPADQITFVELLSQAGYHTALAGKLHPRKTTADRFHKIYGTGAKETGGCGEWVTALKECPADQPFFLWLASTDPHRGYQPDTIPEPHTNSHVIVPPYLPDVPEVREDLALYYDEISRLDRYVGEVLKQLETSQQADNTLIVFISDNGRPFPRCKTTIYNSGVKTPFIVRWPGIVKPGSTCKQLVSTVDLAPSFCAAAKVAPSDRFQGVSMLPLLTDPEKPVREYIFAEHNWHDFDDHQRSCHSLHFNYIRTTYTDLPGTPPADAVKGASFQAMLKLKEQGKLNENQLYSFNVPRAKEELYDVVNDPHEMQNLADDPLYSSQLENLRTRLDVWIEETGDFTPDSRRPNEFDRVTGNRLPKVKD</sequence>
<dbReference type="SUPFAM" id="SSF53649">
    <property type="entry name" value="Alkaline phosphatase-like"/>
    <property type="match status" value="1"/>
</dbReference>
<feature type="compositionally biased region" description="Basic and acidic residues" evidence="5">
    <location>
        <begin position="443"/>
        <end position="464"/>
    </location>
</feature>
<keyword evidence="8" id="KW-1185">Reference proteome</keyword>
<evidence type="ECO:0000313" key="8">
    <source>
        <dbReference type="Proteomes" id="UP000316095"/>
    </source>
</evidence>
<comment type="similarity">
    <text evidence="1">Belongs to the sulfatase family.</text>
</comment>
<dbReference type="InterPro" id="IPR050738">
    <property type="entry name" value="Sulfatase"/>
</dbReference>
<dbReference type="CDD" id="cd16027">
    <property type="entry name" value="SGSH"/>
    <property type="match status" value="1"/>
</dbReference>
<evidence type="ECO:0000256" key="3">
    <source>
        <dbReference type="ARBA" id="ARBA00022801"/>
    </source>
</evidence>
<evidence type="ECO:0000256" key="2">
    <source>
        <dbReference type="ARBA" id="ARBA00022723"/>
    </source>
</evidence>
<dbReference type="RefSeq" id="WP_146505627.1">
    <property type="nucleotide sequence ID" value="NZ_SJPG01000001.1"/>
</dbReference>
<evidence type="ECO:0000256" key="1">
    <source>
        <dbReference type="ARBA" id="ARBA00008779"/>
    </source>
</evidence>
<dbReference type="InterPro" id="IPR017850">
    <property type="entry name" value="Alkaline_phosphatase_core_sf"/>
</dbReference>
<dbReference type="InterPro" id="IPR024607">
    <property type="entry name" value="Sulfatase_CS"/>
</dbReference>